<feature type="coiled-coil region" evidence="1">
    <location>
        <begin position="1162"/>
        <end position="1222"/>
    </location>
</feature>
<dbReference type="PANTHER" id="PTHR38812:SF2">
    <property type="entry name" value="MU-LIKE PROPHAGE FLUMU PROTEIN GP42"/>
    <property type="match status" value="1"/>
</dbReference>
<keyword evidence="1" id="KW-0175">Coiled coil</keyword>
<dbReference type="Gene3D" id="1.10.530.10">
    <property type="match status" value="1"/>
</dbReference>
<organism evidence="4 5">
    <name type="scientific">Ancylobacter rudongensis</name>
    <dbReference type="NCBI Taxonomy" id="177413"/>
    <lineage>
        <taxon>Bacteria</taxon>
        <taxon>Pseudomonadati</taxon>
        <taxon>Pseudomonadota</taxon>
        <taxon>Alphaproteobacteria</taxon>
        <taxon>Hyphomicrobiales</taxon>
        <taxon>Xanthobacteraceae</taxon>
        <taxon>Ancylobacter</taxon>
    </lineage>
</organism>
<feature type="coiled-coil region" evidence="1">
    <location>
        <begin position="513"/>
        <end position="570"/>
    </location>
</feature>
<feature type="coiled-coil region" evidence="1">
    <location>
        <begin position="1059"/>
        <end position="1128"/>
    </location>
</feature>
<dbReference type="InterPro" id="IPR053058">
    <property type="entry name" value="Mulikevirus_tape_measure"/>
</dbReference>
<evidence type="ECO:0000259" key="3">
    <source>
        <dbReference type="Pfam" id="PF20155"/>
    </source>
</evidence>
<sequence>MTAIRVELTLADGSFVTGMLRAGQTMADFNKQLLLTNPALQNLAAANGNVVRTINRAEVASKGFLGTLRDVSIVAGLVSLGLSKASGAANGWLGDIVRVNAEMERLTFQMRGMSDAADPIKDAADSVAYLREQAKQMPFSLKTITNGFVKLKATGTDPLDGSLKAIADGVAAFGGSDDAFNRIVLGISQMSGKGVIQMEEMRQQLAESMPRAMELMARSMGVSMGDLVTAIGSGTVAAKPALEAFYAEIERTFGGRAKAMMMTFDGQISQMKTSLQNLATGEGGGAFFAQVKNQLVDLNDFLAGPVARTLATDMGNALGRMIAGLRETIDFVVTFRGEIGRTAQVLAAGFGIMAATRALGSLRLALQGNIADLRMFATNWRSAAADIALGASGLRNMSTASTGVGVALMGARGAMAALLTGAGAIMPWITALGLAVYGASEYFGLMSNKVDDAYESLKKYGAESRRQAETAVSDKRKEIEDRIGGLQSRLRDTNDPNSGLLRRYSPVTVAKMRAEVAQLLADARQELYELERSAPDLIGDAVERQDATALRQLQRRADERQAEISREYDERGKALQEEMLRERELAVKNGTAIVEVERENTSKILENRLDRNSKIREFIAQETAYAKREMETGDVDRQRQMQKWVNQLAQMDTTAIAERNEILSTKLGIQHLDKLPSEEKSIDRGRKQLGSLTQEVAGLEAKLKGTSSTFAELQARISRGDFGTIKEGGEAVRQMHEEMLSLARQSDILNKLAKGQSKADNDVQSARMKLLEEEMELREKLAGRDLTEGERIQLRLDNGYYEGLGPTDKIQQALSEVITSFTAQGELANRVGEVIRSNTFGQQTVQRVDTVTAALARMTAELGNIQSGLLGANFSQLGRGLSTDLMTAMQGGMTPAIDSLSQEVVTRMQVAMQHLQAKGWSRTVASGIVGNLVAESGMNPNAIGDNGNAFGLAQWNDRADEMKAFLTAQGKQWNDFLGQLDFVDYELRNKERKAAAVAGLSANPAQAANAIMDHYERPADWAKMESMGRRQSAAQRAYDMAGSAVPTFNAAEVPGLRTYNELLENRKKATEGIRKAAEELTQQERNTNEPLRYQEARVEFLKETQAQIENVGQDADELGRNFARLQKQVSAGKFGKSTDINADEYKDIVAAVKELDAVEKTRAETKRAQSASEEQLKKLEEQRLDINRQLAEAQKQAQNPDYQGDTDQYRRLNQELESYLDNVKHVYGQDSAAYRQAMQVKQGMLSGQLQLETTQTLAAYNLRTREFQDSLLTQTQLRQVQMERDFALIDQWAERMRRAGMSEVDIVREVEAQKGSIRAQYAAQANPLQRQMREWSDIQGQLAQQSTQWMDNLAGGVSGLIMGTGDLRTAINGIIQDLLNVSLKGMLSSVVGKGGSGKLLNLFEEGGYTGDGNRSAPAGVVHRGEYVMPKKVVERIGLKNLEAMHMGALRGYASGGLVTSVPAPRTSSLAARPTAMPALVPGASGGMTINAPITVNGSAGTPEQNNDLAKKMAKQMENTMRGVVVDEIRKQQRPGNLFNNRGL</sequence>
<dbReference type="InterPro" id="IPR041219">
    <property type="entry name" value="Phage_lysozyme2"/>
</dbReference>
<reference evidence="5" key="1">
    <citation type="submission" date="2016-10" db="EMBL/GenBank/DDBJ databases">
        <authorList>
            <person name="Varghese N."/>
            <person name="Submissions S."/>
        </authorList>
    </citation>
    <scope>NUCLEOTIDE SEQUENCE [LARGE SCALE GENOMIC DNA]</scope>
    <source>
        <strain evidence="5">CGMCC 1.1761</strain>
    </source>
</reference>
<feature type="domain" description="Tape measure protein N-terminal" evidence="3">
    <location>
        <begin position="95"/>
        <end position="278"/>
    </location>
</feature>
<dbReference type="Proteomes" id="UP000198889">
    <property type="component" value="Unassembled WGS sequence"/>
</dbReference>
<dbReference type="Pfam" id="PF20155">
    <property type="entry name" value="TMP_3"/>
    <property type="match status" value="1"/>
</dbReference>
<accession>A0A1G4UPV0</accession>
<dbReference type="Pfam" id="PF18013">
    <property type="entry name" value="Phage_lysozyme2"/>
    <property type="match status" value="1"/>
</dbReference>
<dbReference type="PANTHER" id="PTHR38812">
    <property type="entry name" value="MU-LIKE PROPHAGE FLUMU PROTEIN GP42"/>
    <property type="match status" value="1"/>
</dbReference>
<protein>
    <submittedName>
        <fullName evidence="4">Tape measure domain-containing protein</fullName>
    </submittedName>
</protein>
<dbReference type="NCBIfam" id="TIGR02675">
    <property type="entry name" value="tape_meas_nterm"/>
    <property type="match status" value="1"/>
</dbReference>
<dbReference type="InterPro" id="IPR013491">
    <property type="entry name" value="Tape_meas_N"/>
</dbReference>
<evidence type="ECO:0000259" key="2">
    <source>
        <dbReference type="Pfam" id="PF18013"/>
    </source>
</evidence>
<evidence type="ECO:0000313" key="5">
    <source>
        <dbReference type="Proteomes" id="UP000198889"/>
    </source>
</evidence>
<proteinExistence type="predicted"/>
<name>A0A1G4UPV0_9HYPH</name>
<keyword evidence="5" id="KW-1185">Reference proteome</keyword>
<evidence type="ECO:0000313" key="4">
    <source>
        <dbReference type="EMBL" id="SCW95663.1"/>
    </source>
</evidence>
<dbReference type="EMBL" id="FMTP01000010">
    <property type="protein sequence ID" value="SCW95663.1"/>
    <property type="molecule type" value="Genomic_DNA"/>
</dbReference>
<dbReference type="STRING" id="177413.SAMN05660859_0082"/>
<feature type="domain" description="Phage tail lysozyme" evidence="2">
    <location>
        <begin position="908"/>
        <end position="1040"/>
    </location>
</feature>
<gene>
    <name evidence="4" type="ORF">SAMN05660859_0082</name>
</gene>
<evidence type="ECO:0000256" key="1">
    <source>
        <dbReference type="SAM" id="Coils"/>
    </source>
</evidence>